<evidence type="ECO:0000313" key="1">
    <source>
        <dbReference type="EMBL" id="KMP01031.1"/>
    </source>
</evidence>
<reference evidence="2" key="1">
    <citation type="journal article" date="2010" name="Genome Res.">
        <title>Population genomic sequencing of Coccidioides fungi reveals recent hybridization and transposon control.</title>
        <authorList>
            <person name="Neafsey D.E."/>
            <person name="Barker B.M."/>
            <person name="Sharpton T.J."/>
            <person name="Stajich J.E."/>
            <person name="Park D.J."/>
            <person name="Whiston E."/>
            <person name="Hung C.-Y."/>
            <person name="McMahan C."/>
            <person name="White J."/>
            <person name="Sykes S."/>
            <person name="Heiman D."/>
            <person name="Young S."/>
            <person name="Zeng Q."/>
            <person name="Abouelleil A."/>
            <person name="Aftuck L."/>
            <person name="Bessette D."/>
            <person name="Brown A."/>
            <person name="FitzGerald M."/>
            <person name="Lui A."/>
            <person name="Macdonald J.P."/>
            <person name="Priest M."/>
            <person name="Orbach M.J."/>
            <person name="Galgiani J.N."/>
            <person name="Kirkland T.N."/>
            <person name="Cole G.T."/>
            <person name="Birren B.W."/>
            <person name="Henn M.R."/>
            <person name="Taylor J.W."/>
            <person name="Rounsley S.D."/>
        </authorList>
    </citation>
    <scope>NUCLEOTIDE SEQUENCE [LARGE SCALE GENOMIC DNA]</scope>
    <source>
        <strain evidence="2">RMSCC 2394</strain>
    </source>
</reference>
<evidence type="ECO:0000313" key="2">
    <source>
        <dbReference type="Proteomes" id="UP000054565"/>
    </source>
</evidence>
<protein>
    <submittedName>
        <fullName evidence="1">Uncharacterized protein</fullName>
    </submittedName>
</protein>
<organism evidence="1 2">
    <name type="scientific">Coccidioides immitis RMSCC 2394</name>
    <dbReference type="NCBI Taxonomy" id="404692"/>
    <lineage>
        <taxon>Eukaryota</taxon>
        <taxon>Fungi</taxon>
        <taxon>Dikarya</taxon>
        <taxon>Ascomycota</taxon>
        <taxon>Pezizomycotina</taxon>
        <taxon>Eurotiomycetes</taxon>
        <taxon>Eurotiomycetidae</taxon>
        <taxon>Onygenales</taxon>
        <taxon>Onygenaceae</taxon>
        <taxon>Coccidioides</taxon>
    </lineage>
</organism>
<dbReference type="EMBL" id="DS028093">
    <property type="protein sequence ID" value="KMP01031.1"/>
    <property type="molecule type" value="Genomic_DNA"/>
</dbReference>
<name>A0A0J6XXT3_COCIT</name>
<gene>
    <name evidence="1" type="ORF">CIRG_01171</name>
</gene>
<accession>A0A0J6XXT3</accession>
<dbReference type="Proteomes" id="UP000054565">
    <property type="component" value="Unassembled WGS sequence"/>
</dbReference>
<sequence>MYDDVQPEIRTLLSSVEKIKLDSSSIARLCYRSSPLLSHRYGSSYQPTSPKLKIKRILYTLVLQKER</sequence>
<dbReference type="AlphaFoldDB" id="A0A0J6XXT3"/>
<proteinExistence type="predicted"/>